<dbReference type="OrthoDB" id="10593181at2759"/>
<evidence type="ECO:0000313" key="4">
    <source>
        <dbReference type="EMBL" id="TPX34348.1"/>
    </source>
</evidence>
<feature type="region of interest" description="Disordered" evidence="2">
    <location>
        <begin position="165"/>
        <end position="225"/>
    </location>
</feature>
<feature type="coiled-coil region" evidence="1">
    <location>
        <begin position="335"/>
        <end position="383"/>
    </location>
</feature>
<organism evidence="4 5">
    <name type="scientific">Synchytrium microbalum</name>
    <dbReference type="NCBI Taxonomy" id="1806994"/>
    <lineage>
        <taxon>Eukaryota</taxon>
        <taxon>Fungi</taxon>
        <taxon>Fungi incertae sedis</taxon>
        <taxon>Chytridiomycota</taxon>
        <taxon>Chytridiomycota incertae sedis</taxon>
        <taxon>Chytridiomycetes</taxon>
        <taxon>Synchytriales</taxon>
        <taxon>Synchytriaceae</taxon>
        <taxon>Synchytrium</taxon>
    </lineage>
</organism>
<sequence>MADNESSTSELEKTTPSPPKNNTIGSASGRYPNSQFIGIRASDRQMTPQNLLKTLSRLSTPEENYQTPLQQPPSSTKSNANASQMTGNDDPFTAPQDAGQKPVVVKSRMIATTESENNPTPTRSVGGLVSTASLDDLIDANNHMSFSAATKSNLASSQLPTIHRRLPKPLHNSNTSNTATNHTPTPSATSTPIQPQKSPRQSQQQQSANQSLVEGNSGGFYSSQGQPILDFSTIVENEEELRDDSSNVTKTPVNEQEVLEVVRLKLGNALSKKVPAVNDIVKSDLADEIYLEVRESLKELKDVVREIKRKQDSTMIEQETIKDGLYDLIDARKQFQEIQGSIDEVQNTIKEAEAEFAAHRTTLEERRREDDILEIQVKELDAKTLKLAQIIEDKRREQQQLSSQQPPPLIIRVLRELNELRSKFASLIGLFILFLLAEFVFIYLLMISRREELETRLGLTHNLSGSKDADGQGVWVIPMLQSVLNFVSSVFFADERYQTPV</sequence>
<feature type="compositionally biased region" description="Polar residues" evidence="2">
    <location>
        <begin position="44"/>
        <end position="87"/>
    </location>
</feature>
<dbReference type="EMBL" id="QEAO01000014">
    <property type="protein sequence ID" value="TPX34348.1"/>
    <property type="molecule type" value="Genomic_DNA"/>
</dbReference>
<comment type="caution">
    <text evidence="4">The sequence shown here is derived from an EMBL/GenBank/DDBJ whole genome shotgun (WGS) entry which is preliminary data.</text>
</comment>
<keyword evidence="1" id="KW-0175">Coiled coil</keyword>
<feature type="region of interest" description="Disordered" evidence="2">
    <location>
        <begin position="1"/>
        <end position="101"/>
    </location>
</feature>
<dbReference type="AlphaFoldDB" id="A0A507C4M6"/>
<evidence type="ECO:0000256" key="3">
    <source>
        <dbReference type="SAM" id="Phobius"/>
    </source>
</evidence>
<keyword evidence="3" id="KW-1133">Transmembrane helix</keyword>
<name>A0A507C4M6_9FUNG</name>
<accession>A0A507C4M6</accession>
<evidence type="ECO:0000313" key="5">
    <source>
        <dbReference type="Proteomes" id="UP000319731"/>
    </source>
</evidence>
<dbReference type="GeneID" id="42004188"/>
<dbReference type="RefSeq" id="XP_031025112.1">
    <property type="nucleotide sequence ID" value="XM_031168891.1"/>
</dbReference>
<proteinExistence type="predicted"/>
<keyword evidence="5" id="KW-1185">Reference proteome</keyword>
<feature type="transmembrane region" description="Helical" evidence="3">
    <location>
        <begin position="424"/>
        <end position="446"/>
    </location>
</feature>
<evidence type="ECO:0000256" key="1">
    <source>
        <dbReference type="SAM" id="Coils"/>
    </source>
</evidence>
<gene>
    <name evidence="4" type="ORF">SmJEL517_g02963</name>
</gene>
<reference evidence="4 5" key="1">
    <citation type="journal article" date="2019" name="Sci. Rep.">
        <title>Comparative genomics of chytrid fungi reveal insights into the obligate biotrophic and pathogenic lifestyle of Synchytrium endobioticum.</title>
        <authorList>
            <person name="van de Vossenberg B.T.L.H."/>
            <person name="Warris S."/>
            <person name="Nguyen H.D.T."/>
            <person name="van Gent-Pelzer M.P.E."/>
            <person name="Joly D.L."/>
            <person name="van de Geest H.C."/>
            <person name="Bonants P.J.M."/>
            <person name="Smith D.S."/>
            <person name="Levesque C.A."/>
            <person name="van der Lee T.A.J."/>
        </authorList>
    </citation>
    <scope>NUCLEOTIDE SEQUENCE [LARGE SCALE GENOMIC DNA]</scope>
    <source>
        <strain evidence="4 5">JEL517</strain>
    </source>
</reference>
<feature type="compositionally biased region" description="Polar residues" evidence="2">
    <location>
        <begin position="20"/>
        <end position="36"/>
    </location>
</feature>
<keyword evidence="3" id="KW-0472">Membrane</keyword>
<dbReference type="Proteomes" id="UP000319731">
    <property type="component" value="Unassembled WGS sequence"/>
</dbReference>
<feature type="compositionally biased region" description="Low complexity" evidence="2">
    <location>
        <begin position="171"/>
        <end position="211"/>
    </location>
</feature>
<keyword evidence="3" id="KW-0812">Transmembrane</keyword>
<evidence type="ECO:0000256" key="2">
    <source>
        <dbReference type="SAM" id="MobiDB-lite"/>
    </source>
</evidence>
<protein>
    <submittedName>
        <fullName evidence="4">Uncharacterized protein</fullName>
    </submittedName>
</protein>